<evidence type="ECO:0008006" key="3">
    <source>
        <dbReference type="Google" id="ProtNLM"/>
    </source>
</evidence>
<reference evidence="1 2" key="1">
    <citation type="submission" date="2022-11" db="EMBL/GenBank/DDBJ databases">
        <title>Minimal conservation of predation-associated metabolite biosynthetic gene clusters underscores biosynthetic potential of Myxococcota including descriptions for ten novel species: Archangium lansinium sp. nov., Myxococcus landrumus sp. nov., Nannocystis bai.</title>
        <authorList>
            <person name="Ahearne A."/>
            <person name="Stevens C."/>
            <person name="Dowd S."/>
        </authorList>
    </citation>
    <scope>NUCLEOTIDE SEQUENCE [LARGE SCALE GENOMIC DNA]</scope>
    <source>
        <strain evidence="1 2">NCELM</strain>
    </source>
</reference>
<dbReference type="PROSITE" id="PS51257">
    <property type="entry name" value="PROKAR_LIPOPROTEIN"/>
    <property type="match status" value="1"/>
</dbReference>
<name>A0ABT5B0P7_9BACT</name>
<sequence length="288" mass="31743">MNRTTLLLLSSLLACSGCSLLQKLVHPNNDGKIDELEKAGDYEALATTCKEGKSRACEARNRIGERRLAASTCDNLSANFKSYYSNHQATQESDLTLVRKFHECGRSHELFAEDKSIRWLEDSIAALDKEGVDFFAQFIAYLGGTRDAFAGESGREQANRIARWLVTVKDASRCPTLDQQLTNVAPEAHGEFIWFYYEAGCGAQALPRAREALLAKTAGRRIQACDVLGKFGDASAVEPLNTLAETDPYKEEREVRTSSGMIAVEVFYPVRESCKAATGQVKLRNAGT</sequence>
<dbReference type="RefSeq" id="WP_271995910.1">
    <property type="nucleotide sequence ID" value="NZ_JAQNDN010000002.1"/>
</dbReference>
<gene>
    <name evidence="1" type="ORF">POL58_07965</name>
</gene>
<keyword evidence="2" id="KW-1185">Reference proteome</keyword>
<proteinExistence type="predicted"/>
<accession>A0ABT5B0P7</accession>
<evidence type="ECO:0000313" key="2">
    <source>
        <dbReference type="Proteomes" id="UP001217838"/>
    </source>
</evidence>
<dbReference type="Proteomes" id="UP001217838">
    <property type="component" value="Unassembled WGS sequence"/>
</dbReference>
<evidence type="ECO:0000313" key="1">
    <source>
        <dbReference type="EMBL" id="MDC0667667.1"/>
    </source>
</evidence>
<organism evidence="1 2">
    <name type="scientific">Nannocystis radixulma</name>
    <dbReference type="NCBI Taxonomy" id="2995305"/>
    <lineage>
        <taxon>Bacteria</taxon>
        <taxon>Pseudomonadati</taxon>
        <taxon>Myxococcota</taxon>
        <taxon>Polyangia</taxon>
        <taxon>Nannocystales</taxon>
        <taxon>Nannocystaceae</taxon>
        <taxon>Nannocystis</taxon>
    </lineage>
</organism>
<protein>
    <recommendedName>
        <fullName evidence="3">Lipoprotein</fullName>
    </recommendedName>
</protein>
<comment type="caution">
    <text evidence="1">The sequence shown here is derived from an EMBL/GenBank/DDBJ whole genome shotgun (WGS) entry which is preliminary data.</text>
</comment>
<dbReference type="EMBL" id="JAQNDN010000002">
    <property type="protein sequence ID" value="MDC0667667.1"/>
    <property type="molecule type" value="Genomic_DNA"/>
</dbReference>